<organism evidence="2 3">
    <name type="scientific">Aminobacter carboxidus</name>
    <dbReference type="NCBI Taxonomy" id="376165"/>
    <lineage>
        <taxon>Bacteria</taxon>
        <taxon>Pseudomonadati</taxon>
        <taxon>Pseudomonadota</taxon>
        <taxon>Alphaproteobacteria</taxon>
        <taxon>Hyphomicrobiales</taxon>
        <taxon>Phyllobacteriaceae</taxon>
        <taxon>Aminobacter</taxon>
    </lineage>
</organism>
<dbReference type="Proteomes" id="UP000532373">
    <property type="component" value="Unassembled WGS sequence"/>
</dbReference>
<feature type="region of interest" description="Disordered" evidence="1">
    <location>
        <begin position="44"/>
        <end position="93"/>
    </location>
</feature>
<proteinExistence type="predicted"/>
<reference evidence="2 3" key="1">
    <citation type="submission" date="2020-08" db="EMBL/GenBank/DDBJ databases">
        <title>Genomic Encyclopedia of Type Strains, Phase IV (KMG-IV): sequencing the most valuable type-strain genomes for metagenomic binning, comparative biology and taxonomic classification.</title>
        <authorList>
            <person name="Goeker M."/>
        </authorList>
    </citation>
    <scope>NUCLEOTIDE SEQUENCE [LARGE SCALE GENOMIC DNA]</scope>
    <source>
        <strain evidence="2 3">DSM 17454</strain>
    </source>
</reference>
<name>A0A8E1WKG2_9HYPH</name>
<dbReference type="AlphaFoldDB" id="A0A8E1WKG2"/>
<sequence>MTNFMIVTANRRRSITSSPIAGIPTADVLTADVGDLWHAYYTRHSRPRERAKRAESVGNPCRDGATPQGGRYPDTHAAPASLNGRPDSGLASQPLGAEVCLFSSRLRP</sequence>
<comment type="caution">
    <text evidence="2">The sequence shown here is derived from an EMBL/GenBank/DDBJ whole genome shotgun (WGS) entry which is preliminary data.</text>
</comment>
<accession>A0A8E1WKG2</accession>
<dbReference type="EMBL" id="JACHGI010000017">
    <property type="protein sequence ID" value="MBB6469633.1"/>
    <property type="molecule type" value="Genomic_DNA"/>
</dbReference>
<gene>
    <name evidence="2" type="ORF">HNQ96_005523</name>
</gene>
<evidence type="ECO:0000313" key="3">
    <source>
        <dbReference type="Proteomes" id="UP000532373"/>
    </source>
</evidence>
<protein>
    <submittedName>
        <fullName evidence="2">Uncharacterized protein</fullName>
    </submittedName>
</protein>
<evidence type="ECO:0000313" key="2">
    <source>
        <dbReference type="EMBL" id="MBB6469633.1"/>
    </source>
</evidence>
<evidence type="ECO:0000256" key="1">
    <source>
        <dbReference type="SAM" id="MobiDB-lite"/>
    </source>
</evidence>